<dbReference type="HOGENOM" id="CLU_2244210_0_0_4"/>
<reference evidence="1 2" key="1">
    <citation type="journal article" date="2014" name="Microbiology">
        <title>Unravelling the complete genome sequence of Advenella mimigardefordensis strain DPN7T and novel insights in the catabolism of the xenobiotic polythioester precursor 3,3'-dithiodipropionate.</title>
        <authorList>
            <person name="Wubbeler J.H."/>
            <person name="Hiessl S."/>
            <person name="Schuldes J."/>
            <person name="Thurmer A."/>
            <person name="Daniel R."/>
            <person name="Steinbuchel A."/>
        </authorList>
    </citation>
    <scope>NUCLEOTIDE SEQUENCE [LARGE SCALE GENOMIC DNA]</scope>
    <source>
        <strain evidence="2">DSM 17166 / LMG 22922 / DPN7</strain>
    </source>
</reference>
<dbReference type="Proteomes" id="UP000019095">
    <property type="component" value="Chromosome"/>
</dbReference>
<accession>W0PDQ9</accession>
<dbReference type="STRING" id="1247726.MIM_c10750"/>
<proteinExistence type="predicted"/>
<dbReference type="AlphaFoldDB" id="W0PDQ9"/>
<gene>
    <name evidence="1" type="ORF">MIM_c10750</name>
</gene>
<dbReference type="EMBL" id="CP003915">
    <property type="protein sequence ID" value="AHG63173.1"/>
    <property type="molecule type" value="Genomic_DNA"/>
</dbReference>
<organism evidence="1 2">
    <name type="scientific">Advenella mimigardefordensis (strain DSM 17166 / LMG 22922 / DPN7)</name>
    <dbReference type="NCBI Taxonomy" id="1247726"/>
    <lineage>
        <taxon>Bacteria</taxon>
        <taxon>Pseudomonadati</taxon>
        <taxon>Pseudomonadota</taxon>
        <taxon>Betaproteobacteria</taxon>
        <taxon>Burkholderiales</taxon>
        <taxon>Alcaligenaceae</taxon>
    </lineage>
</organism>
<evidence type="ECO:0000313" key="2">
    <source>
        <dbReference type="Proteomes" id="UP000019095"/>
    </source>
</evidence>
<evidence type="ECO:0000313" key="1">
    <source>
        <dbReference type="EMBL" id="AHG63173.1"/>
    </source>
</evidence>
<dbReference type="KEGG" id="amim:MIM_c10750"/>
<protein>
    <submittedName>
        <fullName evidence="1">Uncharacterized protein</fullName>
    </submittedName>
</protein>
<keyword evidence="2" id="KW-1185">Reference proteome</keyword>
<name>W0PDQ9_ADVMD</name>
<dbReference type="PATRIC" id="fig|1247726.3.peg.1180"/>
<sequence length="104" mass="11591">MYKHAKIVMTSINQGKVILDGKEVEGLTDFNLDCGVDKIPTLKLTVMVETVDVELSEVAVKVRQVDVTTLNNNNSRNWAVVDDGLPRYQCGEFTDNDAMDNQES</sequence>